<dbReference type="OrthoDB" id="2079210at2"/>
<dbReference type="Pfam" id="PF13584">
    <property type="entry name" value="BatD"/>
    <property type="match status" value="2"/>
</dbReference>
<evidence type="ECO:0008006" key="5">
    <source>
        <dbReference type="Google" id="ProtNLM"/>
    </source>
</evidence>
<evidence type="ECO:0000256" key="2">
    <source>
        <dbReference type="SAM" id="Phobius"/>
    </source>
</evidence>
<dbReference type="PANTHER" id="PTHR40940">
    <property type="entry name" value="PROTEIN BATD-RELATED"/>
    <property type="match status" value="1"/>
</dbReference>
<keyword evidence="2" id="KW-0812">Transmembrane</keyword>
<accession>A0A291QRG7</accession>
<feature type="region of interest" description="Disordered" evidence="1">
    <location>
        <begin position="135"/>
        <end position="163"/>
    </location>
</feature>
<dbReference type="KEGG" id="cbae:COR50_04620"/>
<organism evidence="3 4">
    <name type="scientific">Chitinophaga caeni</name>
    <dbReference type="NCBI Taxonomy" id="2029983"/>
    <lineage>
        <taxon>Bacteria</taxon>
        <taxon>Pseudomonadati</taxon>
        <taxon>Bacteroidota</taxon>
        <taxon>Chitinophagia</taxon>
        <taxon>Chitinophagales</taxon>
        <taxon>Chitinophagaceae</taxon>
        <taxon>Chitinophaga</taxon>
    </lineage>
</organism>
<reference evidence="3 4" key="1">
    <citation type="submission" date="2017-10" db="EMBL/GenBank/DDBJ databases">
        <title>Paenichitinophaga pekingensis gen. nov., sp. nov., isolated from activated sludge.</title>
        <authorList>
            <person name="Jin D."/>
            <person name="Kong X."/>
            <person name="Deng Y."/>
            <person name="Bai Z."/>
        </authorList>
    </citation>
    <scope>NUCLEOTIDE SEQUENCE [LARGE SCALE GENOMIC DNA]</scope>
    <source>
        <strain evidence="3 4">13</strain>
    </source>
</reference>
<protein>
    <recommendedName>
        <fullName evidence="5">BatD protein</fullName>
    </recommendedName>
</protein>
<sequence length="657" mass="73490">MMTSLVCIRKHIFFTLLFCLGMISAGFSQSVKFVTVTNSNSVALDEPFQVQFVLENATNIASFDPPEFKYFTVIQGPMQMQSSTIANGKATTQFIISYVLLPKQIGNFTIPAATARVNGDLIKSNPIGIGVSKARNLQRPQQQSNYPPPAARRNNRGEDDVMGGVLKKNENIDEKLRKNLFVKVDVDKTDVYEGEQITATYKLYTRLPTNSSVTKVPAFKGFSARDIELPNPPQAETEYVNGVPFKVFTIRKTMLFPLQNGTLELDPAEVDNQVRLIKEVPGGRNNRMKDIFDDPFFKDAMGGSMVDDPFFDDFFNRPNYTYEDIPYKIKSPVVKVHVKPLPADGKPASFTGAIGKFSMDVAPVKEDITTDDAITMKVTIKGQGNITLLNAPKLDLPPSFEVFDPKVSDNIDKNSNPLSGSKTFEYVIMPQESGKHTIPPVEFSYFDPGTQEYKTLQSPAIALDIAQGKKVRNTTPVVAGAAGNTFKNIIPGTQAWTLSIPYFLKSVWFWTLLLLPVLAIAFFYWKKQQQAYMIKNASLLKYKHANKVALKRLELAARYLNEGKDKLFYEETSRAVWGYLANKFHIPLAELNKQVIQDRLAAEQIDPAISNNLFVLLDNCEIALYAPSNSHDVRRTTYEQAITVISDMETALKKQAA</sequence>
<evidence type="ECO:0000313" key="4">
    <source>
        <dbReference type="Proteomes" id="UP000220133"/>
    </source>
</evidence>
<dbReference type="AlphaFoldDB" id="A0A291QRG7"/>
<keyword evidence="4" id="KW-1185">Reference proteome</keyword>
<evidence type="ECO:0000313" key="3">
    <source>
        <dbReference type="EMBL" id="ATL46515.1"/>
    </source>
</evidence>
<dbReference type="InterPro" id="IPR025738">
    <property type="entry name" value="BatD"/>
</dbReference>
<dbReference type="PANTHER" id="PTHR40940:SF2">
    <property type="entry name" value="BATD"/>
    <property type="match status" value="1"/>
</dbReference>
<evidence type="ECO:0000256" key="1">
    <source>
        <dbReference type="SAM" id="MobiDB-lite"/>
    </source>
</evidence>
<dbReference type="Proteomes" id="UP000220133">
    <property type="component" value="Chromosome"/>
</dbReference>
<keyword evidence="2" id="KW-1133">Transmembrane helix</keyword>
<dbReference type="EMBL" id="CP023777">
    <property type="protein sequence ID" value="ATL46515.1"/>
    <property type="molecule type" value="Genomic_DNA"/>
</dbReference>
<gene>
    <name evidence="3" type="ORF">COR50_04620</name>
</gene>
<feature type="transmembrane region" description="Helical" evidence="2">
    <location>
        <begin position="507"/>
        <end position="525"/>
    </location>
</feature>
<dbReference type="RefSeq" id="WP_098192903.1">
    <property type="nucleotide sequence ID" value="NZ_CP023777.1"/>
</dbReference>
<proteinExistence type="predicted"/>
<keyword evidence="2" id="KW-0472">Membrane</keyword>
<name>A0A291QRG7_9BACT</name>